<organism evidence="2 3">
    <name type="scientific">Hafnia alvei ATCC 51873</name>
    <dbReference type="NCBI Taxonomy" id="1002364"/>
    <lineage>
        <taxon>Bacteria</taxon>
        <taxon>Pseudomonadati</taxon>
        <taxon>Pseudomonadota</taxon>
        <taxon>Gammaproteobacteria</taxon>
        <taxon>Enterobacterales</taxon>
        <taxon>Hafniaceae</taxon>
        <taxon>Hafnia</taxon>
    </lineage>
</organism>
<dbReference type="NCBIfam" id="NF007985">
    <property type="entry name" value="PRK10713.1"/>
    <property type="match status" value="1"/>
</dbReference>
<dbReference type="GO" id="GO:0051537">
    <property type="term" value="F:2 iron, 2 sulfur cluster binding"/>
    <property type="evidence" value="ECO:0007669"/>
    <property type="project" value="InterPro"/>
</dbReference>
<evidence type="ECO:0000259" key="1">
    <source>
        <dbReference type="PROSITE" id="PS51085"/>
    </source>
</evidence>
<dbReference type="HOGENOM" id="CLU_082632_6_1_6"/>
<evidence type="ECO:0000313" key="3">
    <source>
        <dbReference type="Proteomes" id="UP000005959"/>
    </source>
</evidence>
<dbReference type="Gene3D" id="3.10.20.30">
    <property type="match status" value="1"/>
</dbReference>
<dbReference type="InterPro" id="IPR012675">
    <property type="entry name" value="Beta-grasp_dom_sf"/>
</dbReference>
<dbReference type="InterPro" id="IPR036010">
    <property type="entry name" value="2Fe-2S_ferredoxin-like_sf"/>
</dbReference>
<reference evidence="2 3" key="1">
    <citation type="submission" date="2011-08" db="EMBL/GenBank/DDBJ databases">
        <authorList>
            <person name="Weinstock G."/>
            <person name="Sodergren E."/>
            <person name="Clifton S."/>
            <person name="Fulton L."/>
            <person name="Fulton B."/>
            <person name="Courtney L."/>
            <person name="Fronick C."/>
            <person name="Harrison M."/>
            <person name="Strong C."/>
            <person name="Farmer C."/>
            <person name="Delahaunty K."/>
            <person name="Markovic C."/>
            <person name="Hall O."/>
            <person name="Minx P."/>
            <person name="Tomlinson C."/>
            <person name="Mitreva M."/>
            <person name="Hou S."/>
            <person name="Chen J."/>
            <person name="Wollam A."/>
            <person name="Pepin K.H."/>
            <person name="Johnson M."/>
            <person name="Bhonagiri V."/>
            <person name="Zhang X."/>
            <person name="Suruliraj S."/>
            <person name="Warren W."/>
            <person name="Chinwalla A."/>
            <person name="Mardis E.R."/>
            <person name="Wilson R.K."/>
        </authorList>
    </citation>
    <scope>NUCLEOTIDE SEQUENCE [LARGE SCALE GENOMIC DNA]</scope>
    <source>
        <strain evidence="2 3">ATCC 51873</strain>
    </source>
</reference>
<name>G9Y639_HAFAL</name>
<dbReference type="CDD" id="cd00207">
    <property type="entry name" value="fer2"/>
    <property type="match status" value="1"/>
</dbReference>
<dbReference type="PROSITE" id="PS51085">
    <property type="entry name" value="2FE2S_FER_2"/>
    <property type="match status" value="1"/>
</dbReference>
<protein>
    <submittedName>
        <fullName evidence="2">2Fe-2S iron-sulfur cluster binding domain protein</fullName>
    </submittedName>
</protein>
<evidence type="ECO:0000313" key="2">
    <source>
        <dbReference type="EMBL" id="EHM43204.1"/>
    </source>
</evidence>
<dbReference type="PROSITE" id="PS00197">
    <property type="entry name" value="2FE2S_FER_1"/>
    <property type="match status" value="1"/>
</dbReference>
<dbReference type="InterPro" id="IPR006058">
    <property type="entry name" value="2Fe2S_fd_BS"/>
</dbReference>
<dbReference type="PATRIC" id="fig|1002364.3.peg.1847"/>
<dbReference type="EMBL" id="AGCI01000044">
    <property type="protein sequence ID" value="EHM43204.1"/>
    <property type="molecule type" value="Genomic_DNA"/>
</dbReference>
<feature type="domain" description="2Fe-2S ferredoxin-type" evidence="1">
    <location>
        <begin position="30"/>
        <end position="112"/>
    </location>
</feature>
<dbReference type="SUPFAM" id="SSF54292">
    <property type="entry name" value="2Fe-2S ferredoxin-like"/>
    <property type="match status" value="1"/>
</dbReference>
<proteinExistence type="predicted"/>
<comment type="caution">
    <text evidence="2">The sequence shown here is derived from an EMBL/GenBank/DDBJ whole genome shotgun (WGS) entry which is preliminary data.</text>
</comment>
<dbReference type="Proteomes" id="UP000005959">
    <property type="component" value="Unassembled WGS sequence"/>
</dbReference>
<dbReference type="InterPro" id="IPR001041">
    <property type="entry name" value="2Fe-2S_ferredoxin-type"/>
</dbReference>
<dbReference type="AlphaFoldDB" id="G9Y639"/>
<dbReference type="Pfam" id="PF00111">
    <property type="entry name" value="Fer2"/>
    <property type="match status" value="1"/>
</dbReference>
<sequence length="112" mass="12397">MTFTSQDHMLAVDDAASIQPESSAMLPATPTITLTLSGARLNYIHSKGSLLETLEHHKVQVEYQCRSGYCGSCRCKLTKGQVVYRQKPLAFINEGEILPCCCHPIDDIEVEL</sequence>
<accession>G9Y639</accession>
<gene>
    <name evidence="2" type="ORF">HMPREF0454_02033</name>
</gene>